<dbReference type="InterPro" id="IPR005545">
    <property type="entry name" value="YCII"/>
</dbReference>
<name>A0A562ZPE9_9BURK</name>
<dbReference type="OrthoDB" id="9807535at2"/>
<proteinExistence type="inferred from homology"/>
<sequence>MRFMIIVKATPDSEAGRWPEDSDKMFEAMRVYHEDLAKAGVLLDGSGLHPSSKGWRIRYAPDGKRTVVDGPFAESKELIAGYTLIQVRSREEALEWTRRFPNPVGFDQPAEIEVRQLYDMEDFQGIASDSEIEKFRELGMK</sequence>
<reference evidence="3 4" key="1">
    <citation type="submission" date="2019-07" db="EMBL/GenBank/DDBJ databases">
        <title>Caenimonas sedimenti sp. nov., isolated from activated sludge.</title>
        <authorList>
            <person name="Xu J."/>
        </authorList>
    </citation>
    <scope>NUCLEOTIDE SEQUENCE [LARGE SCALE GENOMIC DNA]</scope>
    <source>
        <strain evidence="3 4">HX-9-20</strain>
    </source>
</reference>
<accession>A0A562ZPE9</accession>
<evidence type="ECO:0000313" key="4">
    <source>
        <dbReference type="Proteomes" id="UP000318199"/>
    </source>
</evidence>
<dbReference type="Proteomes" id="UP000318199">
    <property type="component" value="Unassembled WGS sequence"/>
</dbReference>
<dbReference type="PANTHER" id="PTHR35174:SF4">
    <property type="entry name" value="BLL7163 PROTEIN"/>
    <property type="match status" value="1"/>
</dbReference>
<evidence type="ECO:0000313" key="3">
    <source>
        <dbReference type="EMBL" id="TWO70277.1"/>
    </source>
</evidence>
<protein>
    <submittedName>
        <fullName evidence="3">YciI family protein</fullName>
    </submittedName>
</protein>
<evidence type="ECO:0000256" key="1">
    <source>
        <dbReference type="ARBA" id="ARBA00007689"/>
    </source>
</evidence>
<dbReference type="SUPFAM" id="SSF54909">
    <property type="entry name" value="Dimeric alpha+beta barrel"/>
    <property type="match status" value="1"/>
</dbReference>
<gene>
    <name evidence="3" type="ORF">FN976_14885</name>
</gene>
<comment type="caution">
    <text evidence="3">The sequence shown here is derived from an EMBL/GenBank/DDBJ whole genome shotgun (WGS) entry which is preliminary data.</text>
</comment>
<dbReference type="AlphaFoldDB" id="A0A562ZPE9"/>
<dbReference type="RefSeq" id="WP_145893833.1">
    <property type="nucleotide sequence ID" value="NZ_VOBQ01000012.1"/>
</dbReference>
<dbReference type="EMBL" id="VOBQ01000012">
    <property type="protein sequence ID" value="TWO70277.1"/>
    <property type="molecule type" value="Genomic_DNA"/>
</dbReference>
<evidence type="ECO:0000259" key="2">
    <source>
        <dbReference type="Pfam" id="PF03795"/>
    </source>
</evidence>
<organism evidence="3 4">
    <name type="scientific">Caenimonas sedimenti</name>
    <dbReference type="NCBI Taxonomy" id="2596921"/>
    <lineage>
        <taxon>Bacteria</taxon>
        <taxon>Pseudomonadati</taxon>
        <taxon>Pseudomonadota</taxon>
        <taxon>Betaproteobacteria</taxon>
        <taxon>Burkholderiales</taxon>
        <taxon>Comamonadaceae</taxon>
        <taxon>Caenimonas</taxon>
    </lineage>
</organism>
<keyword evidence="4" id="KW-1185">Reference proteome</keyword>
<feature type="domain" description="YCII-related" evidence="2">
    <location>
        <begin position="1"/>
        <end position="103"/>
    </location>
</feature>
<dbReference type="Pfam" id="PF03795">
    <property type="entry name" value="YCII"/>
    <property type="match status" value="1"/>
</dbReference>
<comment type="similarity">
    <text evidence="1">Belongs to the YciI family.</text>
</comment>
<dbReference type="PANTHER" id="PTHR35174">
    <property type="entry name" value="BLL7171 PROTEIN-RELATED"/>
    <property type="match status" value="1"/>
</dbReference>
<dbReference type="InterPro" id="IPR011008">
    <property type="entry name" value="Dimeric_a/b-barrel"/>
</dbReference>
<dbReference type="Gene3D" id="3.30.70.1060">
    <property type="entry name" value="Dimeric alpha+beta barrel"/>
    <property type="match status" value="1"/>
</dbReference>